<sequence length="276" mass="31232">MEPTQTTESHNNGEITLQQAINQARAARAAFDEWDQGERQRLLEISPAREKELLDELARLSELRMTGRASGALSAKEYRDLISRTGEIQIELDDIALFKKQELMIGHVQQGKGWPLYCDEVRSRTRIVTLLFKNAQASFKQRAEELIGELCQHLAQLRRYESILDNACRNEVSLGFDTQVAYQFTLGAQPAIRPSEAFIKSVVAQLESRDGVSWEGDAEALGVVMNRPPIVRLSKSWGSPSSRHSLNHQIKLAKAELERLQQEELQRIRAAAVREV</sequence>
<name>A0A6M4YU11_AERME</name>
<gene>
    <name evidence="1" type="ORF">E4184_15695</name>
</gene>
<dbReference type="EMBL" id="CP038441">
    <property type="protein sequence ID" value="QJT22713.1"/>
    <property type="molecule type" value="Genomic_DNA"/>
</dbReference>
<organism evidence="1 2">
    <name type="scientific">Aeromonas media</name>
    <dbReference type="NCBI Taxonomy" id="651"/>
    <lineage>
        <taxon>Bacteria</taxon>
        <taxon>Pseudomonadati</taxon>
        <taxon>Pseudomonadota</taxon>
        <taxon>Gammaproteobacteria</taxon>
        <taxon>Aeromonadales</taxon>
        <taxon>Aeromonadaceae</taxon>
        <taxon>Aeromonas</taxon>
    </lineage>
</organism>
<evidence type="ECO:0000313" key="2">
    <source>
        <dbReference type="Proteomes" id="UP000501427"/>
    </source>
</evidence>
<accession>A0A6M4YU11</accession>
<dbReference type="Proteomes" id="UP000501427">
    <property type="component" value="Chromosome"/>
</dbReference>
<dbReference type="AlphaFoldDB" id="A0A6M4YU11"/>
<evidence type="ECO:0000313" key="1">
    <source>
        <dbReference type="EMBL" id="QJT22713.1"/>
    </source>
</evidence>
<reference evidence="1 2" key="1">
    <citation type="submission" date="2019-03" db="EMBL/GenBank/DDBJ databases">
        <title>Novel transposon Tn6433 accelerates the dissemination of tet(E) in Aeromonas from aerobic biofilm under oxytetracycline stress.</title>
        <authorList>
            <person name="Shi Y."/>
            <person name="Tian Z."/>
            <person name="Zhang Y."/>
            <person name="Zhang H."/>
            <person name="Yang M."/>
        </authorList>
    </citation>
    <scope>NUCLEOTIDE SEQUENCE [LARGE SCALE GENOMIC DNA]</scope>
    <source>
        <strain evidence="1 2">T0.1-19</strain>
    </source>
</reference>
<dbReference type="RefSeq" id="WP_171276541.1">
    <property type="nucleotide sequence ID" value="NZ_CAWPJG010000001.1"/>
</dbReference>
<protein>
    <submittedName>
        <fullName evidence="1">Uncharacterized protein</fullName>
    </submittedName>
</protein>
<proteinExistence type="predicted"/>